<gene>
    <name evidence="2" type="ORF">AVDCRST_MAG11-3289</name>
</gene>
<feature type="region of interest" description="Disordered" evidence="1">
    <location>
        <begin position="1"/>
        <end position="49"/>
    </location>
</feature>
<proteinExistence type="predicted"/>
<sequence>WTTSSSTACCGRPRRGTTRRRRRRRTRCGRPCRRAAPRAPGAVPPSARR</sequence>
<dbReference type="EMBL" id="CADCTU010000715">
    <property type="protein sequence ID" value="CAA9347089.1"/>
    <property type="molecule type" value="Genomic_DNA"/>
</dbReference>
<feature type="non-terminal residue" evidence="2">
    <location>
        <position position="49"/>
    </location>
</feature>
<dbReference type="AlphaFoldDB" id="A0A6J4M669"/>
<accession>A0A6J4M669</accession>
<protein>
    <submittedName>
        <fullName evidence="2">Uncharacterized protein</fullName>
    </submittedName>
</protein>
<feature type="non-terminal residue" evidence="2">
    <location>
        <position position="1"/>
    </location>
</feature>
<name>A0A6J4M669_9BACT</name>
<evidence type="ECO:0000313" key="2">
    <source>
        <dbReference type="EMBL" id="CAA9347089.1"/>
    </source>
</evidence>
<organism evidence="2">
    <name type="scientific">uncultured Gemmatimonadaceae bacterium</name>
    <dbReference type="NCBI Taxonomy" id="246130"/>
    <lineage>
        <taxon>Bacteria</taxon>
        <taxon>Pseudomonadati</taxon>
        <taxon>Gemmatimonadota</taxon>
        <taxon>Gemmatimonadia</taxon>
        <taxon>Gemmatimonadales</taxon>
        <taxon>Gemmatimonadaceae</taxon>
        <taxon>environmental samples</taxon>
    </lineage>
</organism>
<evidence type="ECO:0000256" key="1">
    <source>
        <dbReference type="SAM" id="MobiDB-lite"/>
    </source>
</evidence>
<feature type="compositionally biased region" description="Low complexity" evidence="1">
    <location>
        <begin position="37"/>
        <end position="49"/>
    </location>
</feature>
<feature type="compositionally biased region" description="Basic residues" evidence="1">
    <location>
        <begin position="12"/>
        <end position="36"/>
    </location>
</feature>
<reference evidence="2" key="1">
    <citation type="submission" date="2020-02" db="EMBL/GenBank/DDBJ databases">
        <authorList>
            <person name="Meier V. D."/>
        </authorList>
    </citation>
    <scope>NUCLEOTIDE SEQUENCE</scope>
    <source>
        <strain evidence="2">AVDCRST_MAG11</strain>
    </source>
</reference>